<dbReference type="PANTHER" id="PTHR24251">
    <property type="entry name" value="OVOCHYMASE-RELATED"/>
    <property type="match status" value="1"/>
</dbReference>
<dbReference type="SMART" id="SM00042">
    <property type="entry name" value="CUB"/>
    <property type="match status" value="1"/>
</dbReference>
<dbReference type="CDD" id="cd00041">
    <property type="entry name" value="CUB"/>
    <property type="match status" value="1"/>
</dbReference>
<dbReference type="OrthoDB" id="6369184at2759"/>
<keyword evidence="1" id="KW-0677">Repeat</keyword>
<protein>
    <recommendedName>
        <fullName evidence="5">CUB domain-containing protein</fullName>
    </recommendedName>
</protein>
<dbReference type="SUPFAM" id="SSF49854">
    <property type="entry name" value="Spermadhesin, CUB domain"/>
    <property type="match status" value="1"/>
</dbReference>
<reference evidence="6 7" key="1">
    <citation type="journal article" date="2019" name="Sci. Data">
        <title>Hybrid genome assembly and annotation of Danionella translucida.</title>
        <authorList>
            <person name="Kadobianskyi M."/>
            <person name="Schulze L."/>
            <person name="Schuelke M."/>
            <person name="Judkewitz B."/>
        </authorList>
    </citation>
    <scope>NUCLEOTIDE SEQUENCE [LARGE SCALE GENOMIC DNA]</scope>
    <source>
        <strain evidence="6 7">Bolton</strain>
    </source>
</reference>
<dbReference type="InterPro" id="IPR000859">
    <property type="entry name" value="CUB_dom"/>
</dbReference>
<evidence type="ECO:0000256" key="2">
    <source>
        <dbReference type="ARBA" id="ARBA00023157"/>
    </source>
</evidence>
<evidence type="ECO:0000313" key="7">
    <source>
        <dbReference type="Proteomes" id="UP000316079"/>
    </source>
</evidence>
<sequence length="261" mass="29741">MFLFLLSELYLYVCVSESKLLTNLSQLWPVTDSNRLTDFYRKEEAIMVTSGGSVHSPRFPNSYPRNLLLSWKLLSPPNTRILLEFDSQFGLEEADNGVCRYDYVEVEDISETTTIIWGRWCGQRAPSRITSKTNLIKITFRSDDFFVAKPGFKICYSVMVSSPLVSLGNWEVVTMISDVISGGTDAPISASALDLELSLSSIRTVEELLKHTNPLTWQEDLEQLYVQPQNLLYKPRAFHSERVHKRERHTDTCSDLDPSSA</sequence>
<comment type="caution">
    <text evidence="6">The sequence shown here is derived from an EMBL/GenBank/DDBJ whole genome shotgun (WGS) entry which is preliminary data.</text>
</comment>
<evidence type="ECO:0000256" key="1">
    <source>
        <dbReference type="ARBA" id="ARBA00022737"/>
    </source>
</evidence>
<feature type="chain" id="PRO_5022077356" description="CUB domain-containing protein" evidence="4">
    <location>
        <begin position="17"/>
        <end position="261"/>
    </location>
</feature>
<dbReference type="InterPro" id="IPR035914">
    <property type="entry name" value="Sperma_CUB_dom_sf"/>
</dbReference>
<dbReference type="STRING" id="623744.A0A553PV42"/>
<evidence type="ECO:0000259" key="5">
    <source>
        <dbReference type="PROSITE" id="PS01180"/>
    </source>
</evidence>
<dbReference type="AlphaFoldDB" id="A0A553PV42"/>
<accession>A0A553PV42</accession>
<gene>
    <name evidence="6" type="ORF">DNTS_005812</name>
</gene>
<feature type="signal peptide" evidence="4">
    <location>
        <begin position="1"/>
        <end position="16"/>
    </location>
</feature>
<keyword evidence="4" id="KW-0732">Signal</keyword>
<dbReference type="Gene3D" id="2.60.120.290">
    <property type="entry name" value="Spermadhesin, CUB domain"/>
    <property type="match status" value="1"/>
</dbReference>
<keyword evidence="7" id="KW-1185">Reference proteome</keyword>
<proteinExistence type="predicted"/>
<name>A0A553PV42_9TELE</name>
<dbReference type="Pfam" id="PF00431">
    <property type="entry name" value="CUB"/>
    <property type="match status" value="1"/>
</dbReference>
<dbReference type="FunFam" id="2.60.120.290:FF:000005">
    <property type="entry name" value="Procollagen C-endopeptidase enhancer 1"/>
    <property type="match status" value="1"/>
</dbReference>
<organism evidence="6 7">
    <name type="scientific">Danionella cerebrum</name>
    <dbReference type="NCBI Taxonomy" id="2873325"/>
    <lineage>
        <taxon>Eukaryota</taxon>
        <taxon>Metazoa</taxon>
        <taxon>Chordata</taxon>
        <taxon>Craniata</taxon>
        <taxon>Vertebrata</taxon>
        <taxon>Euteleostomi</taxon>
        <taxon>Actinopterygii</taxon>
        <taxon>Neopterygii</taxon>
        <taxon>Teleostei</taxon>
        <taxon>Ostariophysi</taxon>
        <taxon>Cypriniformes</taxon>
        <taxon>Danionidae</taxon>
        <taxon>Danioninae</taxon>
        <taxon>Danionella</taxon>
    </lineage>
</organism>
<evidence type="ECO:0000256" key="3">
    <source>
        <dbReference type="PROSITE-ProRule" id="PRU00059"/>
    </source>
</evidence>
<evidence type="ECO:0000256" key="4">
    <source>
        <dbReference type="SAM" id="SignalP"/>
    </source>
</evidence>
<dbReference type="Proteomes" id="UP000316079">
    <property type="component" value="Unassembled WGS sequence"/>
</dbReference>
<feature type="domain" description="CUB" evidence="5">
    <location>
        <begin position="43"/>
        <end position="159"/>
    </location>
</feature>
<dbReference type="EMBL" id="SRMA01026619">
    <property type="protein sequence ID" value="TRY81524.1"/>
    <property type="molecule type" value="Genomic_DNA"/>
</dbReference>
<keyword evidence="2" id="KW-1015">Disulfide bond</keyword>
<dbReference type="PROSITE" id="PS01180">
    <property type="entry name" value="CUB"/>
    <property type="match status" value="1"/>
</dbReference>
<comment type="caution">
    <text evidence="3">Lacks conserved residue(s) required for the propagation of feature annotation.</text>
</comment>
<evidence type="ECO:0000313" key="6">
    <source>
        <dbReference type="EMBL" id="TRY81524.1"/>
    </source>
</evidence>